<organism evidence="2 3">
    <name type="scientific">Roseimicrobium gellanilyticum</name>
    <dbReference type="NCBI Taxonomy" id="748857"/>
    <lineage>
        <taxon>Bacteria</taxon>
        <taxon>Pseudomonadati</taxon>
        <taxon>Verrucomicrobiota</taxon>
        <taxon>Verrucomicrobiia</taxon>
        <taxon>Verrucomicrobiales</taxon>
        <taxon>Verrucomicrobiaceae</taxon>
        <taxon>Roseimicrobium</taxon>
    </lineage>
</organism>
<dbReference type="InterPro" id="IPR036515">
    <property type="entry name" value="Transposase_17_sf"/>
</dbReference>
<dbReference type="GO" id="GO:0004803">
    <property type="term" value="F:transposase activity"/>
    <property type="evidence" value="ECO:0007669"/>
    <property type="project" value="InterPro"/>
</dbReference>
<protein>
    <submittedName>
        <fullName evidence="2">REP element-mobilizing transposase RayT</fullName>
    </submittedName>
</protein>
<dbReference type="AlphaFoldDB" id="A0A366HG09"/>
<dbReference type="Gene3D" id="3.30.70.1290">
    <property type="entry name" value="Transposase IS200-like"/>
    <property type="match status" value="1"/>
</dbReference>
<dbReference type="GO" id="GO:0006313">
    <property type="term" value="P:DNA transposition"/>
    <property type="evidence" value="ECO:0007669"/>
    <property type="project" value="InterPro"/>
</dbReference>
<proteinExistence type="predicted"/>
<dbReference type="SMART" id="SM01321">
    <property type="entry name" value="Y1_Tnp"/>
    <property type="match status" value="1"/>
</dbReference>
<dbReference type="NCBIfam" id="NF033573">
    <property type="entry name" value="transpos_IS200"/>
    <property type="match status" value="1"/>
</dbReference>
<dbReference type="SUPFAM" id="SSF143422">
    <property type="entry name" value="Transposase IS200-like"/>
    <property type="match status" value="1"/>
</dbReference>
<sequence>MASTFHNLNVHVIWSTKERVPWVTQDIEQRVWEYIAGVARQKRMTPICIGGCDDHVHALLRLPANLDTSKAIQLIKGSSSKWIHEVFPHLRAFRWQDGFGAFSVAQSGIPAVFKYIKNQRAHHRKKTFQEEYVEFLIKNEIDFDEDHLWD</sequence>
<keyword evidence="3" id="KW-1185">Reference proteome</keyword>
<dbReference type="PANTHER" id="PTHR33360:SF2">
    <property type="entry name" value="TRANSPOSASE FOR INSERTION SEQUENCE ELEMENT IS200"/>
    <property type="match status" value="1"/>
</dbReference>
<dbReference type="RefSeq" id="WP_113960271.1">
    <property type="nucleotide sequence ID" value="NZ_QNRR01000008.1"/>
</dbReference>
<reference evidence="2 3" key="1">
    <citation type="submission" date="2018-06" db="EMBL/GenBank/DDBJ databases">
        <title>Genomic Encyclopedia of Type Strains, Phase IV (KMG-IV): sequencing the most valuable type-strain genomes for metagenomic binning, comparative biology and taxonomic classification.</title>
        <authorList>
            <person name="Goeker M."/>
        </authorList>
    </citation>
    <scope>NUCLEOTIDE SEQUENCE [LARGE SCALE GENOMIC DNA]</scope>
    <source>
        <strain evidence="2 3">DSM 25532</strain>
    </source>
</reference>
<evidence type="ECO:0000259" key="1">
    <source>
        <dbReference type="SMART" id="SM01321"/>
    </source>
</evidence>
<dbReference type="EMBL" id="QNRR01000008">
    <property type="protein sequence ID" value="RBP40398.1"/>
    <property type="molecule type" value="Genomic_DNA"/>
</dbReference>
<feature type="domain" description="Transposase IS200-like" evidence="1">
    <location>
        <begin position="5"/>
        <end position="119"/>
    </location>
</feature>
<dbReference type="PANTHER" id="PTHR33360">
    <property type="entry name" value="TRANSPOSASE FOR INSERTION SEQUENCE ELEMENT IS200"/>
    <property type="match status" value="1"/>
</dbReference>
<dbReference type="Pfam" id="PF01797">
    <property type="entry name" value="Y1_Tnp"/>
    <property type="match status" value="1"/>
</dbReference>
<name>A0A366HG09_9BACT</name>
<dbReference type="InterPro" id="IPR002686">
    <property type="entry name" value="Transposase_17"/>
</dbReference>
<comment type="caution">
    <text evidence="2">The sequence shown here is derived from an EMBL/GenBank/DDBJ whole genome shotgun (WGS) entry which is preliminary data.</text>
</comment>
<dbReference type="GO" id="GO:0003677">
    <property type="term" value="F:DNA binding"/>
    <property type="evidence" value="ECO:0007669"/>
    <property type="project" value="InterPro"/>
</dbReference>
<dbReference type="OrthoDB" id="194285at2"/>
<gene>
    <name evidence="2" type="ORF">DES53_108105</name>
</gene>
<accession>A0A366HG09</accession>
<dbReference type="Proteomes" id="UP000253426">
    <property type="component" value="Unassembled WGS sequence"/>
</dbReference>
<evidence type="ECO:0000313" key="3">
    <source>
        <dbReference type="Proteomes" id="UP000253426"/>
    </source>
</evidence>
<evidence type="ECO:0000313" key="2">
    <source>
        <dbReference type="EMBL" id="RBP40398.1"/>
    </source>
</evidence>